<evidence type="ECO:0000256" key="4">
    <source>
        <dbReference type="SAM" id="SignalP"/>
    </source>
</evidence>
<evidence type="ECO:0000256" key="1">
    <source>
        <dbReference type="ARBA" id="ARBA00022729"/>
    </source>
</evidence>
<dbReference type="RefSeq" id="WP_096447339.1">
    <property type="nucleotide sequence ID" value="NZ_JBHSOG010000051.1"/>
</dbReference>
<feature type="region of interest" description="Disordered" evidence="3">
    <location>
        <begin position="67"/>
        <end position="98"/>
    </location>
</feature>
<name>A0ABW1ATW5_9RHOO</name>
<dbReference type="PANTHER" id="PTHR35089:SF1">
    <property type="entry name" value="CHAPERONE PROTEIN SKP"/>
    <property type="match status" value="1"/>
</dbReference>
<feature type="signal peptide" evidence="4">
    <location>
        <begin position="1"/>
        <end position="22"/>
    </location>
</feature>
<evidence type="ECO:0000313" key="6">
    <source>
        <dbReference type="Proteomes" id="UP001595974"/>
    </source>
</evidence>
<dbReference type="Proteomes" id="UP001595974">
    <property type="component" value="Unassembled WGS sequence"/>
</dbReference>
<protein>
    <submittedName>
        <fullName evidence="5">OmpH family outer membrane protein</fullName>
    </submittedName>
</protein>
<dbReference type="InterPro" id="IPR024930">
    <property type="entry name" value="Skp_dom_sf"/>
</dbReference>
<gene>
    <name evidence="5" type="ORF">ACFPTN_14445</name>
</gene>
<evidence type="ECO:0000256" key="3">
    <source>
        <dbReference type="SAM" id="MobiDB-lite"/>
    </source>
</evidence>
<comment type="caution">
    <text evidence="5">The sequence shown here is derived from an EMBL/GenBank/DDBJ whole genome shotgun (WGS) entry which is preliminary data.</text>
</comment>
<proteinExistence type="inferred from homology"/>
<dbReference type="Pfam" id="PF03938">
    <property type="entry name" value="OmpH"/>
    <property type="match status" value="1"/>
</dbReference>
<organism evidence="5 6">
    <name type="scientific">Thauera sinica</name>
    <dbReference type="NCBI Taxonomy" id="2665146"/>
    <lineage>
        <taxon>Bacteria</taxon>
        <taxon>Pseudomonadati</taxon>
        <taxon>Pseudomonadota</taxon>
        <taxon>Betaproteobacteria</taxon>
        <taxon>Rhodocyclales</taxon>
        <taxon>Zoogloeaceae</taxon>
        <taxon>Thauera</taxon>
    </lineage>
</organism>
<dbReference type="SUPFAM" id="SSF111384">
    <property type="entry name" value="OmpH-like"/>
    <property type="match status" value="1"/>
</dbReference>
<evidence type="ECO:0000256" key="2">
    <source>
        <dbReference type="PIRNR" id="PIRNR002094"/>
    </source>
</evidence>
<dbReference type="PANTHER" id="PTHR35089">
    <property type="entry name" value="CHAPERONE PROTEIN SKP"/>
    <property type="match status" value="1"/>
</dbReference>
<dbReference type="EMBL" id="JBHSOG010000051">
    <property type="protein sequence ID" value="MFC5770577.1"/>
    <property type="molecule type" value="Genomic_DNA"/>
</dbReference>
<keyword evidence="1 4" id="KW-0732">Signal</keyword>
<comment type="similarity">
    <text evidence="2">Belongs to the skp family.</text>
</comment>
<feature type="chain" id="PRO_5046124937" evidence="4">
    <location>
        <begin position="23"/>
        <end position="166"/>
    </location>
</feature>
<dbReference type="InterPro" id="IPR005632">
    <property type="entry name" value="Chaperone_Skp"/>
</dbReference>
<evidence type="ECO:0000313" key="5">
    <source>
        <dbReference type="EMBL" id="MFC5770577.1"/>
    </source>
</evidence>
<feature type="compositionally biased region" description="Basic and acidic residues" evidence="3">
    <location>
        <begin position="82"/>
        <end position="98"/>
    </location>
</feature>
<dbReference type="SMART" id="SM00935">
    <property type="entry name" value="OmpH"/>
    <property type="match status" value="1"/>
</dbReference>
<accession>A0ABW1ATW5</accession>
<sequence>MKVSTLTLVAAALVGVSQTAAAETKIGFVNSDRVMREAGPAVRAQQRLEKEFEKRDQELQRMAKDLQGMQEELERNGTTMAETDRRTKERALNDLNRDFQRKQREFREDLNQRRNEELASVLERANRSVKQIAESEKFDIIFQEAVYASPRIDITDKVIKALSESK</sequence>
<keyword evidence="6" id="KW-1185">Reference proteome</keyword>
<dbReference type="Gene3D" id="3.30.910.20">
    <property type="entry name" value="Skp domain"/>
    <property type="match status" value="1"/>
</dbReference>
<dbReference type="PIRSF" id="PIRSF002094">
    <property type="entry name" value="OMP26_Skp"/>
    <property type="match status" value="1"/>
</dbReference>
<reference evidence="6" key="1">
    <citation type="journal article" date="2019" name="Int. J. Syst. Evol. Microbiol.">
        <title>The Global Catalogue of Microorganisms (GCM) 10K type strain sequencing project: providing services to taxonomists for standard genome sequencing and annotation.</title>
        <authorList>
            <consortium name="The Broad Institute Genomics Platform"/>
            <consortium name="The Broad Institute Genome Sequencing Center for Infectious Disease"/>
            <person name="Wu L."/>
            <person name="Ma J."/>
        </authorList>
    </citation>
    <scope>NUCLEOTIDE SEQUENCE [LARGE SCALE GENOMIC DNA]</scope>
    <source>
        <strain evidence="6">SHR3</strain>
    </source>
</reference>